<dbReference type="SUPFAM" id="SSF53300">
    <property type="entry name" value="vWA-like"/>
    <property type="match status" value="1"/>
</dbReference>
<proteinExistence type="predicted"/>
<dbReference type="EMBL" id="NJES01000197">
    <property type="protein sequence ID" value="PHH75780.1"/>
    <property type="molecule type" value="Genomic_DNA"/>
</dbReference>
<dbReference type="PROSITE" id="PS50234">
    <property type="entry name" value="VWFA"/>
    <property type="match status" value="1"/>
</dbReference>
<dbReference type="InterPro" id="IPR002035">
    <property type="entry name" value="VWF_A"/>
</dbReference>
<feature type="domain" description="VWFA" evidence="2">
    <location>
        <begin position="73"/>
        <end position="278"/>
    </location>
</feature>
<protein>
    <recommendedName>
        <fullName evidence="2">VWFA domain-containing protein</fullName>
    </recommendedName>
</protein>
<sequence>MKKLLGRAKSSISRRTSFKRSPPSFTTMETPSEPPPAYDSKPCSQPAVTPAAFLDRNNLSSSSDPYHFLYLFDTVFLVDDSSSMLGPRWREVQTALAQLTPICTSHDDDGIDVFFMNHVNGASPTGGYCGLTDPEEVHAIFRSVRPFGPTPTRSRIEHILNPYMTRLREADDCQDIRPLNLIVLTDGMPGPPLREDGSNPHLPEPAIVHYAGLLDQMGAPAYQVGIQFIQVGNDAGATRALEDLDHLHRKHAIRDMVDTTKCNASRSTLSAHAILKAVLGGVDRRLDSGSSTDAGR</sequence>
<dbReference type="Gene3D" id="3.40.50.410">
    <property type="entry name" value="von Willebrand factor, type A domain"/>
    <property type="match status" value="1"/>
</dbReference>
<evidence type="ECO:0000256" key="1">
    <source>
        <dbReference type="SAM" id="MobiDB-lite"/>
    </source>
</evidence>
<dbReference type="PANTHER" id="PTHR34706:SF1">
    <property type="entry name" value="VWFA DOMAIN-CONTAINING PROTEIN"/>
    <property type="match status" value="1"/>
</dbReference>
<dbReference type="PANTHER" id="PTHR34706">
    <property type="entry name" value="SLR1338 PROTEIN"/>
    <property type="match status" value="1"/>
</dbReference>
<accession>A0A2C5Z7L6</accession>
<evidence type="ECO:0000259" key="2">
    <source>
        <dbReference type="PROSITE" id="PS50234"/>
    </source>
</evidence>
<keyword evidence="4" id="KW-1185">Reference proteome</keyword>
<gene>
    <name evidence="3" type="ORF">CDD80_2063</name>
</gene>
<dbReference type="OrthoDB" id="2142040at2759"/>
<dbReference type="InterPro" id="IPR036465">
    <property type="entry name" value="vWFA_dom_sf"/>
</dbReference>
<organism evidence="3 4">
    <name type="scientific">Ophiocordyceps camponoti-rufipedis</name>
    <dbReference type="NCBI Taxonomy" id="2004952"/>
    <lineage>
        <taxon>Eukaryota</taxon>
        <taxon>Fungi</taxon>
        <taxon>Dikarya</taxon>
        <taxon>Ascomycota</taxon>
        <taxon>Pezizomycotina</taxon>
        <taxon>Sordariomycetes</taxon>
        <taxon>Hypocreomycetidae</taxon>
        <taxon>Hypocreales</taxon>
        <taxon>Ophiocordycipitaceae</taxon>
        <taxon>Ophiocordyceps</taxon>
    </lineage>
</organism>
<reference evidence="3 4" key="1">
    <citation type="submission" date="2017-06" db="EMBL/GenBank/DDBJ databases">
        <title>Ant-infecting Ophiocordyceps genomes reveal a high diversity of potential behavioral manipulation genes and a possible major role for enterotoxins.</title>
        <authorList>
            <person name="De Bekker C."/>
            <person name="Evans H.C."/>
            <person name="Brachmann A."/>
            <person name="Hughes D.P."/>
        </authorList>
    </citation>
    <scope>NUCLEOTIDE SEQUENCE [LARGE SCALE GENOMIC DNA]</scope>
    <source>
        <strain evidence="3 4">Map16</strain>
    </source>
</reference>
<dbReference type="AlphaFoldDB" id="A0A2C5Z7L6"/>
<feature type="region of interest" description="Disordered" evidence="1">
    <location>
        <begin position="1"/>
        <end position="44"/>
    </location>
</feature>
<comment type="caution">
    <text evidence="3">The sequence shown here is derived from an EMBL/GenBank/DDBJ whole genome shotgun (WGS) entry which is preliminary data.</text>
</comment>
<dbReference type="Proteomes" id="UP000226431">
    <property type="component" value="Unassembled WGS sequence"/>
</dbReference>
<evidence type="ECO:0000313" key="3">
    <source>
        <dbReference type="EMBL" id="PHH75780.1"/>
    </source>
</evidence>
<dbReference type="STRING" id="2004952.A0A2C5Z7L6"/>
<name>A0A2C5Z7L6_9HYPO</name>
<evidence type="ECO:0000313" key="4">
    <source>
        <dbReference type="Proteomes" id="UP000226431"/>
    </source>
</evidence>